<accession>A0AAW7Z5Y9</accession>
<dbReference type="GO" id="GO:0015288">
    <property type="term" value="F:porin activity"/>
    <property type="evidence" value="ECO:0007669"/>
    <property type="project" value="InterPro"/>
</dbReference>
<dbReference type="Pfam" id="PF04966">
    <property type="entry name" value="OprB"/>
    <property type="match status" value="1"/>
</dbReference>
<organism evidence="3 4">
    <name type="scientific">Alteromonas stellipolaris</name>
    <dbReference type="NCBI Taxonomy" id="233316"/>
    <lineage>
        <taxon>Bacteria</taxon>
        <taxon>Pseudomonadati</taxon>
        <taxon>Pseudomonadota</taxon>
        <taxon>Gammaproteobacteria</taxon>
        <taxon>Alteromonadales</taxon>
        <taxon>Alteromonadaceae</taxon>
        <taxon>Alteromonas/Salinimonas group</taxon>
        <taxon>Alteromonas</taxon>
    </lineage>
</organism>
<evidence type="ECO:0000313" key="3">
    <source>
        <dbReference type="EMBL" id="MDO6578883.1"/>
    </source>
</evidence>
<reference evidence="3" key="1">
    <citation type="submission" date="2023-07" db="EMBL/GenBank/DDBJ databases">
        <title>Genome content predicts the carbon catabolic preferences of heterotrophic bacteria.</title>
        <authorList>
            <person name="Gralka M."/>
        </authorList>
    </citation>
    <scope>NUCLEOTIDE SEQUENCE</scope>
    <source>
        <strain evidence="3">F2M12</strain>
    </source>
</reference>
<dbReference type="InterPro" id="IPR052932">
    <property type="entry name" value="OprB_Porin"/>
</dbReference>
<dbReference type="AlphaFoldDB" id="A0AAW7Z5Y9"/>
<name>A0AAW7Z5Y9_9ALTE</name>
<dbReference type="EMBL" id="JAUOQI010000013">
    <property type="protein sequence ID" value="MDO6578883.1"/>
    <property type="molecule type" value="Genomic_DNA"/>
</dbReference>
<evidence type="ECO:0000256" key="2">
    <source>
        <dbReference type="RuleBase" id="RU363072"/>
    </source>
</evidence>
<dbReference type="GO" id="GO:0016020">
    <property type="term" value="C:membrane"/>
    <property type="evidence" value="ECO:0007669"/>
    <property type="project" value="InterPro"/>
</dbReference>
<dbReference type="PANTHER" id="PTHR37944:SF1">
    <property type="entry name" value="PORIN B"/>
    <property type="match status" value="1"/>
</dbReference>
<feature type="chain" id="PRO_5043107742" evidence="2">
    <location>
        <begin position="36"/>
        <end position="439"/>
    </location>
</feature>
<feature type="signal peptide" evidence="2">
    <location>
        <begin position="1"/>
        <end position="35"/>
    </location>
</feature>
<dbReference type="InterPro" id="IPR038673">
    <property type="entry name" value="OprB_sf"/>
</dbReference>
<dbReference type="Proteomes" id="UP001170717">
    <property type="component" value="Unassembled WGS sequence"/>
</dbReference>
<keyword evidence="2" id="KW-0732">Signal</keyword>
<gene>
    <name evidence="3" type="ORF">Q4527_15865</name>
</gene>
<dbReference type="Gene3D" id="2.40.160.180">
    <property type="entry name" value="Carbohydrate-selective porin OprB"/>
    <property type="match status" value="1"/>
</dbReference>
<proteinExistence type="inferred from homology"/>
<evidence type="ECO:0000313" key="4">
    <source>
        <dbReference type="Proteomes" id="UP001170717"/>
    </source>
</evidence>
<dbReference type="RefSeq" id="WP_082604826.1">
    <property type="nucleotide sequence ID" value="NZ_CAXIBE010000004.1"/>
</dbReference>
<dbReference type="GO" id="GO:0008643">
    <property type="term" value="P:carbohydrate transport"/>
    <property type="evidence" value="ECO:0007669"/>
    <property type="project" value="InterPro"/>
</dbReference>
<dbReference type="InterPro" id="IPR007049">
    <property type="entry name" value="Carb-sel_porin_OprB"/>
</dbReference>
<comment type="similarity">
    <text evidence="1 2">Belongs to the OprB family.</text>
</comment>
<dbReference type="PANTHER" id="PTHR37944">
    <property type="entry name" value="PORIN B"/>
    <property type="match status" value="1"/>
</dbReference>
<sequence length="439" mass="49204">MKHTFHWLKQKTLALKPLTLTSCYLLVSFSYPAFSAQDTSEYIEWLASYTGEAAANVDGGKREGSAYAGQLFLGAEIDLEKFAGWENTKVHVAFTNRHGQNLAATHIGSSTSVQEIYGGQNSRLARLTVEKSFFDDQLQVEVGRTVANISFLGSELCQYFQTNSACGNPTFVFKTSNFTWWPVSSWGGHAKYWLSPEIYFHTGVYEENTPHQDLSDHGFDWSTDESTGVVVPVTLGYQTTWENDAYPKRYEIGGWYDGADYTDPAKDENGNFAAVTGNDYATQNGRSGIFARFEQTILRPNLNSKRSVTIFGAVLAGTSGELIEDEYIKAGFVKRGTFTGRDEDTIGFVVTQQFYNKDAIEDQRILREAKGGLGRPESSQTMMELSYGIHINDNIRVQPNVHYIINPDQFSERDRLQSLDDVWVVGVRFDVNLAGLLLR</sequence>
<comment type="caution">
    <text evidence="3">The sequence shown here is derived from an EMBL/GenBank/DDBJ whole genome shotgun (WGS) entry which is preliminary data.</text>
</comment>
<protein>
    <submittedName>
        <fullName evidence="3">Carbohydrate porin</fullName>
    </submittedName>
</protein>
<evidence type="ECO:0000256" key="1">
    <source>
        <dbReference type="ARBA" id="ARBA00008769"/>
    </source>
</evidence>